<dbReference type="Proteomes" id="UP001175226">
    <property type="component" value="Unassembled WGS sequence"/>
</dbReference>
<gene>
    <name evidence="1" type="ORF">EV421DRAFT_2029482</name>
</gene>
<comment type="caution">
    <text evidence="1">The sequence shown here is derived from an EMBL/GenBank/DDBJ whole genome shotgun (WGS) entry which is preliminary data.</text>
</comment>
<reference evidence="1" key="1">
    <citation type="submission" date="2023-06" db="EMBL/GenBank/DDBJ databases">
        <authorList>
            <consortium name="Lawrence Berkeley National Laboratory"/>
            <person name="Ahrendt S."/>
            <person name="Sahu N."/>
            <person name="Indic B."/>
            <person name="Wong-Bajracharya J."/>
            <person name="Merenyi Z."/>
            <person name="Ke H.-M."/>
            <person name="Monk M."/>
            <person name="Kocsube S."/>
            <person name="Drula E."/>
            <person name="Lipzen A."/>
            <person name="Balint B."/>
            <person name="Henrissat B."/>
            <person name="Andreopoulos B."/>
            <person name="Martin F.M."/>
            <person name="Harder C.B."/>
            <person name="Rigling D."/>
            <person name="Ford K.L."/>
            <person name="Foster G.D."/>
            <person name="Pangilinan J."/>
            <person name="Papanicolaou A."/>
            <person name="Barry K."/>
            <person name="LaButti K."/>
            <person name="Viragh M."/>
            <person name="Koriabine M."/>
            <person name="Yan M."/>
            <person name="Riley R."/>
            <person name="Champramary S."/>
            <person name="Plett K.L."/>
            <person name="Tsai I.J."/>
            <person name="Slot J."/>
            <person name="Sipos G."/>
            <person name="Plett J."/>
            <person name="Nagy L.G."/>
            <person name="Grigoriev I.V."/>
        </authorList>
    </citation>
    <scope>NUCLEOTIDE SEQUENCE</scope>
    <source>
        <strain evidence="1">FPL87.14</strain>
    </source>
</reference>
<dbReference type="EMBL" id="JAUEPT010000002">
    <property type="protein sequence ID" value="KAK0454397.1"/>
    <property type="molecule type" value="Genomic_DNA"/>
</dbReference>
<proteinExistence type="predicted"/>
<dbReference type="AlphaFoldDB" id="A0AA39N1E6"/>
<accession>A0AA39N1E6</accession>
<organism evidence="1 2">
    <name type="scientific">Armillaria borealis</name>
    <dbReference type="NCBI Taxonomy" id="47425"/>
    <lineage>
        <taxon>Eukaryota</taxon>
        <taxon>Fungi</taxon>
        <taxon>Dikarya</taxon>
        <taxon>Basidiomycota</taxon>
        <taxon>Agaricomycotina</taxon>
        <taxon>Agaricomycetes</taxon>
        <taxon>Agaricomycetidae</taxon>
        <taxon>Agaricales</taxon>
        <taxon>Marasmiineae</taxon>
        <taxon>Physalacriaceae</taxon>
        <taxon>Armillaria</taxon>
    </lineage>
</organism>
<sequence>MNDIKLYLKPRPAHPKFDDRPWMLLKPDFPYGPFCSAWGTVPPDATEVYTVHSPTLAAVLTNLQVEIVPTLRELNKDTPHIRATASTKFLADCHRETVKLVFGDKSSPPPSRYRKDAKHYPEFWKHMDEAAFPLHRDVELVNLDMDLQRLLWTNIHILLAKYISEPFILLFISRILCQCLL</sequence>
<name>A0AA39N1E6_9AGAR</name>
<evidence type="ECO:0000313" key="2">
    <source>
        <dbReference type="Proteomes" id="UP001175226"/>
    </source>
</evidence>
<protein>
    <submittedName>
        <fullName evidence="1">Uncharacterized protein</fullName>
    </submittedName>
</protein>
<evidence type="ECO:0000313" key="1">
    <source>
        <dbReference type="EMBL" id="KAK0454397.1"/>
    </source>
</evidence>
<keyword evidence="2" id="KW-1185">Reference proteome</keyword>